<evidence type="ECO:0000313" key="2">
    <source>
        <dbReference type="Proteomes" id="UP000467700"/>
    </source>
</evidence>
<protein>
    <submittedName>
        <fullName evidence="1">Uncharacterized protein</fullName>
    </submittedName>
</protein>
<proteinExistence type="predicted"/>
<dbReference type="AlphaFoldDB" id="A0A8S0XZC4"/>
<gene>
    <name evidence="1" type="ORF">AAE3_LOCUS11781</name>
</gene>
<dbReference type="EMBL" id="CACVBS010000079">
    <property type="protein sequence ID" value="CAA7269541.1"/>
    <property type="molecule type" value="Genomic_DNA"/>
</dbReference>
<dbReference type="Proteomes" id="UP000467700">
    <property type="component" value="Unassembled WGS sequence"/>
</dbReference>
<comment type="caution">
    <text evidence="1">The sequence shown here is derived from an EMBL/GenBank/DDBJ whole genome shotgun (WGS) entry which is preliminary data.</text>
</comment>
<accession>A0A8S0XZC4</accession>
<dbReference type="OrthoDB" id="2845803at2759"/>
<keyword evidence="2" id="KW-1185">Reference proteome</keyword>
<reference evidence="1 2" key="1">
    <citation type="submission" date="2020-01" db="EMBL/GenBank/DDBJ databases">
        <authorList>
            <person name="Gupta K D."/>
        </authorList>
    </citation>
    <scope>NUCLEOTIDE SEQUENCE [LARGE SCALE GENOMIC DNA]</scope>
</reference>
<organism evidence="1 2">
    <name type="scientific">Cyclocybe aegerita</name>
    <name type="common">Black poplar mushroom</name>
    <name type="synonym">Agrocybe aegerita</name>
    <dbReference type="NCBI Taxonomy" id="1973307"/>
    <lineage>
        <taxon>Eukaryota</taxon>
        <taxon>Fungi</taxon>
        <taxon>Dikarya</taxon>
        <taxon>Basidiomycota</taxon>
        <taxon>Agaricomycotina</taxon>
        <taxon>Agaricomycetes</taxon>
        <taxon>Agaricomycetidae</taxon>
        <taxon>Agaricales</taxon>
        <taxon>Agaricineae</taxon>
        <taxon>Bolbitiaceae</taxon>
        <taxon>Cyclocybe</taxon>
    </lineage>
</organism>
<sequence length="163" mass="18349">MVRHSHSDVLRLSSLTQWSQGHIRRVFESPSEAEAVQAIEDTFSKDVNASLNGKQLGLEQVKQLVLSMHKESRTGGLKVEWKQTVEVPEDPTNRNGSFGGVYIIHGIWRTLSGQYEPMELERHKTVTVRIESQSNDTTVDSRKIVNLVFVASDIPVHDVVSSR</sequence>
<evidence type="ECO:0000313" key="1">
    <source>
        <dbReference type="EMBL" id="CAA7269541.1"/>
    </source>
</evidence>
<name>A0A8S0XZC4_CYCAE</name>